<evidence type="ECO:0000313" key="1">
    <source>
        <dbReference type="EMBL" id="OGC70217.1"/>
    </source>
</evidence>
<gene>
    <name evidence="1" type="ORF">A2415_00920</name>
</gene>
<organism evidence="1 2">
    <name type="scientific">candidate division WWE3 bacterium RIFOXYC1_FULL_39_7</name>
    <dbReference type="NCBI Taxonomy" id="1802643"/>
    <lineage>
        <taxon>Bacteria</taxon>
        <taxon>Katanobacteria</taxon>
    </lineage>
</organism>
<protein>
    <submittedName>
        <fullName evidence="1">Uncharacterized protein</fullName>
    </submittedName>
</protein>
<accession>A0A1F4WLB5</accession>
<reference evidence="1 2" key="1">
    <citation type="journal article" date="2016" name="Nat. Commun.">
        <title>Thousands of microbial genomes shed light on interconnected biogeochemical processes in an aquifer system.</title>
        <authorList>
            <person name="Anantharaman K."/>
            <person name="Brown C.T."/>
            <person name="Hug L.A."/>
            <person name="Sharon I."/>
            <person name="Castelle C.J."/>
            <person name="Probst A.J."/>
            <person name="Thomas B.C."/>
            <person name="Singh A."/>
            <person name="Wilkins M.J."/>
            <person name="Karaoz U."/>
            <person name="Brodie E.L."/>
            <person name="Williams K.H."/>
            <person name="Hubbard S.S."/>
            <person name="Banfield J.F."/>
        </authorList>
    </citation>
    <scope>NUCLEOTIDE SEQUENCE [LARGE SCALE GENOMIC DNA]</scope>
</reference>
<evidence type="ECO:0000313" key="2">
    <source>
        <dbReference type="Proteomes" id="UP000179113"/>
    </source>
</evidence>
<sequence length="115" mass="13373">MYGIKYVRTTSFAKFPGMSPRGTLVTEFLSHLNGDSHKYRREVFGNFYTKCWQESGEKFAEAQSREVLPFIALLTEKEAKGLWKYLVFDWDNASKRLKGMTEGRDNHRESSNPPK</sequence>
<dbReference type="Proteomes" id="UP000179113">
    <property type="component" value="Unassembled WGS sequence"/>
</dbReference>
<comment type="caution">
    <text evidence="1">The sequence shown here is derived from an EMBL/GenBank/DDBJ whole genome shotgun (WGS) entry which is preliminary data.</text>
</comment>
<proteinExistence type="predicted"/>
<name>A0A1F4WLB5_UNCKA</name>
<dbReference type="EMBL" id="MEWA01000009">
    <property type="protein sequence ID" value="OGC70217.1"/>
    <property type="molecule type" value="Genomic_DNA"/>
</dbReference>
<dbReference type="AlphaFoldDB" id="A0A1F4WLB5"/>